<protein>
    <submittedName>
        <fullName evidence="2">Glutathione S-transferase</fullName>
    </submittedName>
</protein>
<reference evidence="2" key="1">
    <citation type="submission" date="2022-05" db="EMBL/GenBank/DDBJ databases">
        <title>An RpoN-dependent PEP-CTERM gene is involved in floc formation of an Aquincola tertiaricarbonis strain.</title>
        <authorList>
            <person name="Qiu D."/>
            <person name="Xia M."/>
        </authorList>
    </citation>
    <scope>NUCLEOTIDE SEQUENCE</scope>
    <source>
        <strain evidence="2">RN12</strain>
    </source>
</reference>
<feature type="domain" description="GST N-terminal" evidence="1">
    <location>
        <begin position="3"/>
        <end position="85"/>
    </location>
</feature>
<dbReference type="InterPro" id="IPR036249">
    <property type="entry name" value="Thioredoxin-like_sf"/>
</dbReference>
<dbReference type="Gene3D" id="1.20.1050.10">
    <property type="match status" value="1"/>
</dbReference>
<dbReference type="SUPFAM" id="SSF52833">
    <property type="entry name" value="Thioredoxin-like"/>
    <property type="match status" value="1"/>
</dbReference>
<proteinExistence type="predicted"/>
<dbReference type="PROSITE" id="PS50404">
    <property type="entry name" value="GST_NTER"/>
    <property type="match status" value="1"/>
</dbReference>
<dbReference type="SUPFAM" id="SSF47616">
    <property type="entry name" value="GST C-terminal domain-like"/>
    <property type="match status" value="1"/>
</dbReference>
<dbReference type="CDD" id="cd03188">
    <property type="entry name" value="GST_C_Beta"/>
    <property type="match status" value="1"/>
</dbReference>
<dbReference type="RefSeq" id="WP_250199478.1">
    <property type="nucleotide sequence ID" value="NZ_CP097636.1"/>
</dbReference>
<dbReference type="PANTHER" id="PTHR44051">
    <property type="entry name" value="GLUTATHIONE S-TRANSFERASE-RELATED"/>
    <property type="match status" value="1"/>
</dbReference>
<dbReference type="InterPro" id="IPR004045">
    <property type="entry name" value="Glutathione_S-Trfase_N"/>
</dbReference>
<dbReference type="CDD" id="cd03057">
    <property type="entry name" value="GST_N_Beta"/>
    <property type="match status" value="1"/>
</dbReference>
<evidence type="ECO:0000259" key="1">
    <source>
        <dbReference type="PROSITE" id="PS50404"/>
    </source>
</evidence>
<gene>
    <name evidence="2" type="ORF">MW290_20215</name>
</gene>
<dbReference type="Gene3D" id="3.40.30.10">
    <property type="entry name" value="Glutaredoxin"/>
    <property type="match status" value="1"/>
</dbReference>
<sequence>MASGEHVLYGYAGSGSAAVEAALSLAGLPYRVVDAATWDGASALEELRAANPLQQIPALRWPDGQVMSESAAILIELGLRHPASGLLPPSPEGRAQAIRGLVYIVANCYAAIGIIDYPERWCSPAEGPHCEAVKAGARQRLHALWEVFADTFAGTPWLSGDRLGALDLLAAVVSKWSGARAHLASARPAFSALLSRIDQHPVAAPVFARHWR</sequence>
<dbReference type="PANTHER" id="PTHR44051:SF8">
    <property type="entry name" value="GLUTATHIONE S-TRANSFERASE GSTA"/>
    <property type="match status" value="1"/>
</dbReference>
<name>A0ABY4SGM4_AQUTE</name>
<dbReference type="Proteomes" id="UP001056201">
    <property type="component" value="Chromosome 2"/>
</dbReference>
<organism evidence="2 3">
    <name type="scientific">Aquincola tertiaricarbonis</name>
    <dbReference type="NCBI Taxonomy" id="391953"/>
    <lineage>
        <taxon>Bacteria</taxon>
        <taxon>Pseudomonadati</taxon>
        <taxon>Pseudomonadota</taxon>
        <taxon>Betaproteobacteria</taxon>
        <taxon>Burkholderiales</taxon>
        <taxon>Sphaerotilaceae</taxon>
        <taxon>Aquincola</taxon>
    </lineage>
</organism>
<evidence type="ECO:0000313" key="2">
    <source>
        <dbReference type="EMBL" id="URI11282.1"/>
    </source>
</evidence>
<dbReference type="EMBL" id="CP097636">
    <property type="protein sequence ID" value="URI11282.1"/>
    <property type="molecule type" value="Genomic_DNA"/>
</dbReference>
<evidence type="ECO:0000313" key="3">
    <source>
        <dbReference type="Proteomes" id="UP001056201"/>
    </source>
</evidence>
<keyword evidence="3" id="KW-1185">Reference proteome</keyword>
<dbReference type="InterPro" id="IPR036282">
    <property type="entry name" value="Glutathione-S-Trfase_C_sf"/>
</dbReference>
<dbReference type="Pfam" id="PF13409">
    <property type="entry name" value="GST_N_2"/>
    <property type="match status" value="1"/>
</dbReference>
<accession>A0ABY4SGM4</accession>